<reference evidence="2" key="1">
    <citation type="journal article" date="2019" name="Int. J. Syst. Evol. Microbiol.">
        <title>The Global Catalogue of Microorganisms (GCM) 10K type strain sequencing project: providing services to taxonomists for standard genome sequencing and annotation.</title>
        <authorList>
            <consortium name="The Broad Institute Genomics Platform"/>
            <consortium name="The Broad Institute Genome Sequencing Center for Infectious Disease"/>
            <person name="Wu L."/>
            <person name="Ma J."/>
        </authorList>
    </citation>
    <scope>NUCLEOTIDE SEQUENCE [LARGE SCALE GENOMIC DNA]</scope>
    <source>
        <strain evidence="2">JCM 16981</strain>
    </source>
</reference>
<evidence type="ECO:0008006" key="3">
    <source>
        <dbReference type="Google" id="ProtNLM"/>
    </source>
</evidence>
<dbReference type="Proteomes" id="UP001500920">
    <property type="component" value="Unassembled WGS sequence"/>
</dbReference>
<keyword evidence="2" id="KW-1185">Reference proteome</keyword>
<dbReference type="CDD" id="cd22232">
    <property type="entry name" value="RHH_CopG_Cop6-like"/>
    <property type="match status" value="1"/>
</dbReference>
<protein>
    <recommendedName>
        <fullName evidence="3">Antitoxin MazE</fullName>
    </recommendedName>
</protein>
<name>A0ABP7EX35_9STAP</name>
<dbReference type="RefSeq" id="WP_344703103.1">
    <property type="nucleotide sequence ID" value="NZ_BAABCK010000024.1"/>
</dbReference>
<organism evidence="1 2">
    <name type="scientific">Salinicoccus jeotgali</name>
    <dbReference type="NCBI Taxonomy" id="381634"/>
    <lineage>
        <taxon>Bacteria</taxon>
        <taxon>Bacillati</taxon>
        <taxon>Bacillota</taxon>
        <taxon>Bacilli</taxon>
        <taxon>Bacillales</taxon>
        <taxon>Staphylococcaceae</taxon>
        <taxon>Salinicoccus</taxon>
    </lineage>
</organism>
<gene>
    <name evidence="1" type="ORF">GCM10022378_15190</name>
</gene>
<dbReference type="EMBL" id="BAABCK010000024">
    <property type="protein sequence ID" value="GAA3726305.1"/>
    <property type="molecule type" value="Genomic_DNA"/>
</dbReference>
<comment type="caution">
    <text evidence="1">The sequence shown here is derived from an EMBL/GenBank/DDBJ whole genome shotgun (WGS) entry which is preliminary data.</text>
</comment>
<sequence length="55" mass="6666">MEEVEEKREKKNITLRLFPEEDLVLEKIKKKYGISKSEQIETLIKKYAREEYGAY</sequence>
<proteinExistence type="predicted"/>
<evidence type="ECO:0000313" key="2">
    <source>
        <dbReference type="Proteomes" id="UP001500920"/>
    </source>
</evidence>
<evidence type="ECO:0000313" key="1">
    <source>
        <dbReference type="EMBL" id="GAA3726305.1"/>
    </source>
</evidence>
<accession>A0ABP7EX35</accession>